<dbReference type="GO" id="GO:0007094">
    <property type="term" value="P:mitotic spindle assembly checkpoint signaling"/>
    <property type="evidence" value="ECO:0007669"/>
    <property type="project" value="InterPro"/>
</dbReference>
<dbReference type="GO" id="GO:0051315">
    <property type="term" value="P:attachment of mitotic spindle microtubules to kinetochore"/>
    <property type="evidence" value="ECO:0007669"/>
    <property type="project" value="TreeGrafter"/>
</dbReference>
<evidence type="ECO:0000313" key="11">
    <source>
        <dbReference type="EMBL" id="KKF96439.1"/>
    </source>
</evidence>
<dbReference type="Gene3D" id="3.30.457.60">
    <property type="match status" value="1"/>
</dbReference>
<dbReference type="InterPro" id="IPR008672">
    <property type="entry name" value="Mad1"/>
</dbReference>
<feature type="compositionally biased region" description="Polar residues" evidence="9">
    <location>
        <begin position="515"/>
        <end position="540"/>
    </location>
</feature>
<evidence type="ECO:0000256" key="9">
    <source>
        <dbReference type="SAM" id="MobiDB-lite"/>
    </source>
</evidence>
<protein>
    <recommendedName>
        <fullName evidence="3">Spindle assembly checkpoint component MAD1</fullName>
    </recommendedName>
</protein>
<feature type="domain" description="FCH" evidence="10">
    <location>
        <begin position="13"/>
        <end position="100"/>
    </location>
</feature>
<evidence type="ECO:0000256" key="5">
    <source>
        <dbReference type="ARBA" id="ARBA00022776"/>
    </source>
</evidence>
<evidence type="ECO:0000256" key="3">
    <source>
        <dbReference type="ARBA" id="ARBA00022019"/>
    </source>
</evidence>
<dbReference type="OrthoDB" id="331602at2759"/>
<dbReference type="SMART" id="SM00055">
    <property type="entry name" value="FCH"/>
    <property type="match status" value="1"/>
</dbReference>
<dbReference type="GO" id="GO:0005635">
    <property type="term" value="C:nuclear envelope"/>
    <property type="evidence" value="ECO:0007669"/>
    <property type="project" value="TreeGrafter"/>
</dbReference>
<dbReference type="InterPro" id="IPR027267">
    <property type="entry name" value="AH/BAR_dom_sf"/>
</dbReference>
<feature type="compositionally biased region" description="Low complexity" evidence="9">
    <location>
        <begin position="335"/>
        <end position="346"/>
    </location>
</feature>
<feature type="compositionally biased region" description="Polar residues" evidence="9">
    <location>
        <begin position="274"/>
        <end position="283"/>
    </location>
</feature>
<comment type="subcellular location">
    <subcellularLocation>
        <location evidence="1">Nucleus</location>
    </subcellularLocation>
</comment>
<feature type="region of interest" description="Disordered" evidence="9">
    <location>
        <begin position="232"/>
        <end position="371"/>
    </location>
</feature>
<accession>A0A0F8DKM4</accession>
<evidence type="ECO:0000259" key="10">
    <source>
        <dbReference type="SMART" id="SM00055"/>
    </source>
</evidence>
<feature type="compositionally biased region" description="Basic and acidic residues" evidence="9">
    <location>
        <begin position="357"/>
        <end position="371"/>
    </location>
</feature>
<keyword evidence="5" id="KW-0498">Mitosis</keyword>
<feature type="region of interest" description="Disordered" evidence="9">
    <location>
        <begin position="463"/>
        <end position="548"/>
    </location>
</feature>
<feature type="compositionally biased region" description="Polar residues" evidence="9">
    <location>
        <begin position="290"/>
        <end position="311"/>
    </location>
</feature>
<proteinExistence type="inferred from homology"/>
<comment type="similarity">
    <text evidence="2">Belongs to the MAD1 family.</text>
</comment>
<dbReference type="Pfam" id="PF10291">
    <property type="entry name" value="muHD"/>
    <property type="match status" value="1"/>
</dbReference>
<dbReference type="Gene3D" id="1.20.1270.60">
    <property type="entry name" value="Arfaptin homology (AH) domain/BAR domain"/>
    <property type="match status" value="1"/>
</dbReference>
<feature type="region of interest" description="Disordered" evidence="9">
    <location>
        <begin position="963"/>
        <end position="990"/>
    </location>
</feature>
<gene>
    <name evidence="11" type="primary">MAD1</name>
    <name evidence="11" type="ORF">CFO_g1210</name>
</gene>
<dbReference type="InterPro" id="IPR001060">
    <property type="entry name" value="FCH_dom"/>
</dbReference>
<dbReference type="InterPro" id="IPR018808">
    <property type="entry name" value="Muniscin_C"/>
</dbReference>
<feature type="coiled-coil region" evidence="8">
    <location>
        <begin position="1265"/>
        <end position="1299"/>
    </location>
</feature>
<keyword evidence="12" id="KW-1185">Reference proteome</keyword>
<feature type="compositionally biased region" description="Basic and acidic residues" evidence="9">
    <location>
        <begin position="963"/>
        <end position="974"/>
    </location>
</feature>
<dbReference type="PANTHER" id="PTHR23168">
    <property type="entry name" value="MITOTIC SPINDLE ASSEMBLY CHECKPOINT PROTEIN MAD1 MITOTIC ARREST DEFICIENT-LIKE PROTEIN 1"/>
    <property type="match status" value="1"/>
</dbReference>
<reference evidence="11 12" key="1">
    <citation type="submission" date="2015-04" db="EMBL/GenBank/DDBJ databases">
        <title>Genome sequence of Ceratocystis platani, a major pathogen of plane trees.</title>
        <authorList>
            <person name="Belbahri L."/>
        </authorList>
    </citation>
    <scope>NUCLEOTIDE SEQUENCE [LARGE SCALE GENOMIC DNA]</scope>
    <source>
        <strain evidence="11 12">CFO</strain>
    </source>
</reference>
<evidence type="ECO:0000256" key="1">
    <source>
        <dbReference type="ARBA" id="ARBA00004123"/>
    </source>
</evidence>
<evidence type="ECO:0000256" key="6">
    <source>
        <dbReference type="ARBA" id="ARBA00023242"/>
    </source>
</evidence>
<dbReference type="Pfam" id="PF05557">
    <property type="entry name" value="MAD"/>
    <property type="match status" value="1"/>
</dbReference>
<name>A0A0F8DKM4_CERFI</name>
<keyword evidence="4" id="KW-0132">Cell division</keyword>
<evidence type="ECO:0000313" key="12">
    <source>
        <dbReference type="Proteomes" id="UP000034841"/>
    </source>
</evidence>
<dbReference type="Pfam" id="PF00611">
    <property type="entry name" value="FCH"/>
    <property type="match status" value="1"/>
</dbReference>
<organism evidence="11 12">
    <name type="scientific">Ceratocystis fimbriata f. sp. platani</name>
    <dbReference type="NCBI Taxonomy" id="88771"/>
    <lineage>
        <taxon>Eukaryota</taxon>
        <taxon>Fungi</taxon>
        <taxon>Dikarya</taxon>
        <taxon>Ascomycota</taxon>
        <taxon>Pezizomycotina</taxon>
        <taxon>Sordariomycetes</taxon>
        <taxon>Hypocreomycetidae</taxon>
        <taxon>Microascales</taxon>
        <taxon>Ceratocystidaceae</taxon>
        <taxon>Ceratocystis</taxon>
    </lineage>
</organism>
<evidence type="ECO:0000256" key="7">
    <source>
        <dbReference type="ARBA" id="ARBA00023306"/>
    </source>
</evidence>
<feature type="compositionally biased region" description="Low complexity" evidence="9">
    <location>
        <begin position="494"/>
        <end position="508"/>
    </location>
</feature>
<feature type="compositionally biased region" description="Basic and acidic residues" evidence="9">
    <location>
        <begin position="893"/>
        <end position="927"/>
    </location>
</feature>
<feature type="compositionally biased region" description="Basic and acidic residues" evidence="9">
    <location>
        <begin position="981"/>
        <end position="990"/>
    </location>
</feature>
<evidence type="ECO:0000256" key="8">
    <source>
        <dbReference type="SAM" id="Coils"/>
    </source>
</evidence>
<keyword evidence="6" id="KW-0539">Nucleus</keyword>
<evidence type="ECO:0000256" key="2">
    <source>
        <dbReference type="ARBA" id="ARBA00008029"/>
    </source>
</evidence>
<dbReference type="GO" id="GO:0051301">
    <property type="term" value="P:cell division"/>
    <property type="evidence" value="ECO:0007669"/>
    <property type="project" value="UniProtKB-KW"/>
</dbReference>
<feature type="region of interest" description="Disordered" evidence="9">
    <location>
        <begin position="893"/>
        <end position="938"/>
    </location>
</feature>
<comment type="caution">
    <text evidence="11">The sequence shown here is derived from an EMBL/GenBank/DDBJ whole genome shotgun (WGS) entry which is preliminary data.</text>
</comment>
<keyword evidence="8" id="KW-0175">Coiled coil</keyword>
<evidence type="ECO:0000256" key="4">
    <source>
        <dbReference type="ARBA" id="ARBA00022618"/>
    </source>
</evidence>
<feature type="coiled-coil region" evidence="8">
    <location>
        <begin position="1326"/>
        <end position="1385"/>
    </location>
</feature>
<dbReference type="Proteomes" id="UP000034841">
    <property type="component" value="Unassembled WGS sequence"/>
</dbReference>
<dbReference type="PANTHER" id="PTHR23168:SF0">
    <property type="entry name" value="MITOTIC SPINDLE ASSEMBLY CHECKPOINT PROTEIN MAD1"/>
    <property type="match status" value="1"/>
</dbReference>
<keyword evidence="7" id="KW-0131">Cell cycle</keyword>
<dbReference type="GO" id="GO:0072686">
    <property type="term" value="C:mitotic spindle"/>
    <property type="evidence" value="ECO:0007669"/>
    <property type="project" value="TreeGrafter"/>
</dbReference>
<feature type="coiled-coil region" evidence="8">
    <location>
        <begin position="120"/>
        <end position="172"/>
    </location>
</feature>
<dbReference type="SUPFAM" id="SSF103657">
    <property type="entry name" value="BAR/IMD domain-like"/>
    <property type="match status" value="1"/>
</dbReference>
<sequence length="1557" mass="172327">MDSLSKSEYAAMLPFLQPTQAVSVYNDRLKRVLKFNHEVTDWLQERRKVEEQYVSGLRKLSAHRVPNPQSELGVFREAWDKIVESVEQTAAAHHQLAASIDMEIETPLRSFSSRDDVRNLNTIHANLVSMARELDDAQEKTEKLSKKGAKTQAKMEQASARLEAAISQWESQAPFVFESLQVADEARVNQMRNLLTQYETMDLDCSQRSAASSTNALNLLLEVSTQREIDQFVHRTTSGRVKPVRSEPQSTNGPNTPSEGGAPSVATETRIDRNTQGGQNSANDRPPQTPISVVTSPQTAASTPAQVSTPASRAAPSIAPTTSHGQAPPTSSSTNASFHIPAAFAAPPMPPIPSNEASHENYATHDAKPDLSLRSRLGNMLGRRRQSIQGGFAGFSPINSEGYTIKPNAIDPITLAQQEAANAEGHDNEQLFKLNIQNKPISEEDPEEQKAAITNVASALSMQMPAKRAPTHDSVGEALGLPAIPPSPSIPEKFQQQQQQQQQQTQFQKPPSLAALSSDSKAPTGGSDTLSVRSGTSMSGARQFRHPELTGEGLSASIVEMVAATFAPSGLKSIKMSGEIAFGYKPTEQVDRDKKTVLINNFTNLEAIGPNRIFVHPSMQGRNDQYSLDVSYLNRTTTAFTYRVHSEIQNGLSLAHNLPLSIEPNWTTRGDTLNLRIMLNIYQDSKFEELSLKNVAISVNYKGLATGVKSKPTGTHLKERHIVYWRMAELHLQKGVPHKVICQIAGANSAPTPGHIDANWEYTPQNATESLAGISISRLEETKGKGIEVEDDPFADEATSESSGLPADMRWSPIPLAIKVTTNFHSTVTPSYNLLTGESLPPRPGSRAESIHSIACDSSKENIAPADAEGNDQQRRKIEQLKAELATMRHRISVMEDDHARDSLRHTTELEDQKRRAQEDFEKKQAAESESVLATRQTSRLQNEIQELRDAAALEKSAFEKRLRSAEDRNRELEESMEELGSAKDDAQRRHDKTVSDLQMQLASNTRIVQELEQETQAREEVLQKTQALVTEKDEQIGRLEADVLRLKAQTGDVETMAIIKRELSDQVSHIRSLEASNRDYITELKHLRQVHKAVEIVEEEKRTLQRRLETAEDVERQLGEAQIQIQRLEEEQSSWTSYLRDAAEDPDAGAEFSSPEEVARALVQERLNAASMVEKIGGMQAEMGVQDSTIKVLQEEKIALKTELEKAKSATAIAGDNKAVVRLDRQRTLAVKEVEYLRAQLKSYDVEDVTFNAENHGDLHAERIQSLEKRIQASEQLVDQYKAEVQTLHADMSALEAALKSGGICNDEKALGSLKRSHADVAESEEAAQEKMGEMTRKLRSSQDELAAVQTKLAVREKDVIALMKQLESAKKTSKVRILALRNNPTAEVEKVKMETLHALQKENAELLAVVQGKAGDFEMMPVSQLAAVQRDVTAAKSETASAHKSIKRLKEVWAAKSLEFKEAIFSTLGWTVVFMPNGKMRVESTFYPSVTDEHENSIVFDGERGTMKVGGGPKSEFAQRISSLIQFWVRDKGCIPGFLAALTLEFYDERAGAEM</sequence>
<dbReference type="GO" id="GO:0000776">
    <property type="term" value="C:kinetochore"/>
    <property type="evidence" value="ECO:0007669"/>
    <property type="project" value="TreeGrafter"/>
</dbReference>
<dbReference type="EMBL" id="LBBL01000043">
    <property type="protein sequence ID" value="KKF96439.1"/>
    <property type="molecule type" value="Genomic_DNA"/>
</dbReference>
<feature type="compositionally biased region" description="Polar residues" evidence="9">
    <location>
        <begin position="247"/>
        <end position="258"/>
    </location>
</feature>
<feature type="compositionally biased region" description="Polar residues" evidence="9">
    <location>
        <begin position="319"/>
        <end position="334"/>
    </location>
</feature>